<dbReference type="GeneID" id="8508838"/>
<dbReference type="InterPro" id="IPR001100">
    <property type="entry name" value="Pyr_nuc-diS_OxRdtase"/>
</dbReference>
<evidence type="ECO:0000256" key="7">
    <source>
        <dbReference type="ARBA" id="ARBA00022827"/>
    </source>
</evidence>
<dbReference type="RefSeq" id="XP_002622145.2">
    <property type="nucleotide sequence ID" value="XM_002622099.2"/>
</dbReference>
<dbReference type="PANTHER" id="PTHR42737:SF1">
    <property type="entry name" value="GLUTATHIONE REDUCTASE"/>
    <property type="match status" value="1"/>
</dbReference>
<comment type="subcellular location">
    <subcellularLocation>
        <location evidence="1 17">Cytoplasm</location>
    </subcellularLocation>
</comment>
<dbReference type="GO" id="GO:0006749">
    <property type="term" value="P:glutathione metabolic process"/>
    <property type="evidence" value="ECO:0007669"/>
    <property type="project" value="InterPro"/>
</dbReference>
<evidence type="ECO:0000256" key="17">
    <source>
        <dbReference type="RuleBase" id="RU365016"/>
    </source>
</evidence>
<evidence type="ECO:0000256" key="16">
    <source>
        <dbReference type="RuleBase" id="RU003691"/>
    </source>
</evidence>
<evidence type="ECO:0000256" key="10">
    <source>
        <dbReference type="ARBA" id="ARBA00023157"/>
    </source>
</evidence>
<reference evidence="21" key="1">
    <citation type="journal article" date="2015" name="PLoS Genet.">
        <title>The dynamic genome and transcriptome of the human fungal pathogen Blastomyces and close relative Emmonsia.</title>
        <authorList>
            <person name="Munoz J.F."/>
            <person name="Gauthier G.M."/>
            <person name="Desjardins C.A."/>
            <person name="Gallo J.E."/>
            <person name="Holder J."/>
            <person name="Sullivan T.D."/>
            <person name="Marty A.J."/>
            <person name="Carmen J.C."/>
            <person name="Chen Z."/>
            <person name="Ding L."/>
            <person name="Gujja S."/>
            <person name="Magrini V."/>
            <person name="Misas E."/>
            <person name="Mitreva M."/>
            <person name="Priest M."/>
            <person name="Saif S."/>
            <person name="Whiston E.A."/>
            <person name="Young S."/>
            <person name="Zeng Q."/>
            <person name="Goldman W.E."/>
            <person name="Mardis E.R."/>
            <person name="Taylor J.W."/>
            <person name="McEwen J.G."/>
            <person name="Clay O.K."/>
            <person name="Klein B.S."/>
            <person name="Cuomo C.A."/>
        </authorList>
    </citation>
    <scope>NUCLEOTIDE SEQUENCE [LARGE SCALE GENOMIC DNA]</scope>
    <source>
        <strain evidence="21">SLH14081</strain>
    </source>
</reference>
<evidence type="ECO:0000256" key="2">
    <source>
        <dbReference type="ARBA" id="ARBA00007532"/>
    </source>
</evidence>
<dbReference type="OrthoDB" id="5956163at2759"/>
<sequence length="577" mass="62869">MPLLRPPFSSFSSSILTSNLRKFRVTTPSATTLPHPSRIPARNYHHPATPRLKLASTTPAISTTNPINISSNLRLYSLARQFSSSSVSSDSVPSADKPSSTTMAPIDEVHKYDYIVIGGGSGGSGAARRASGWYKAKTLIVENGRSGGCCVNVGCVPKKMTWNFSSISETLRDGVHYGYDIPQNIPFDFSVFKRKRDAVIERLNAIYERNWNREGIDLVHGTARFTGTKEIEVELQDGSGKARYTAPHILIATGGYPLIPEDVPGAHHGITSDGFFDIEVLPPKIAVVGAGYIAVELAGVLQSIGVETHMFIRGDTFLRKFDPMVQTTMTKRYEDMGVKIHKGFTGFKQVELLSDGKGPEKRLKITKSDGEVFEVNELLWAIGRAPAIQDLNPEKAGVQLKPSGHIVVDEFQNTSVDGIYALGDVTGQAELTPVAIAAGRQLGNRLFGPPELKSSKLSYDDIPTVVFSHPEVGTTGLTEPQAIEKYGKENIKVYHTKFSAMYYDVMPVEEKQRNPTEMKLVCAGPEEKIVGLHILGLGVGEMLQGFGVAVKMGATKKDFDSCVAIHPTSAEELVTMR</sequence>
<keyword evidence="21" id="KW-1185">Reference proteome</keyword>
<dbReference type="EC" id="1.8.1.7" evidence="3 17"/>
<dbReference type="PRINTS" id="PR00411">
    <property type="entry name" value="PNDRDTASEI"/>
</dbReference>
<protein>
    <recommendedName>
        <fullName evidence="4 17">Glutathione reductase</fullName>
        <ecNumber evidence="3 17">1.8.1.7</ecNumber>
    </recommendedName>
</protein>
<gene>
    <name evidence="20" type="ORF">BDBG_07547</name>
</gene>
<evidence type="ECO:0000256" key="9">
    <source>
        <dbReference type="ARBA" id="ARBA00023002"/>
    </source>
</evidence>
<dbReference type="GO" id="GO:0050661">
    <property type="term" value="F:NADP binding"/>
    <property type="evidence" value="ECO:0007669"/>
    <property type="project" value="InterPro"/>
</dbReference>
<dbReference type="NCBIfam" id="TIGR01421">
    <property type="entry name" value="gluta_reduc_1"/>
    <property type="match status" value="1"/>
</dbReference>
<keyword evidence="14" id="KW-0547">Nucleotide-binding</keyword>
<dbReference type="Gene3D" id="3.30.390.30">
    <property type="match status" value="1"/>
</dbReference>
<dbReference type="GO" id="GO:0004362">
    <property type="term" value="F:glutathione-disulfide reductase (NADPH) activity"/>
    <property type="evidence" value="ECO:0007669"/>
    <property type="project" value="UniProtKB-EC"/>
</dbReference>
<dbReference type="InterPro" id="IPR004099">
    <property type="entry name" value="Pyr_nucl-diS_OxRdtase_dimer"/>
</dbReference>
<evidence type="ECO:0000256" key="6">
    <source>
        <dbReference type="ARBA" id="ARBA00022630"/>
    </source>
</evidence>
<dbReference type="GO" id="GO:0045454">
    <property type="term" value="P:cell redox homeostasis"/>
    <property type="evidence" value="ECO:0007669"/>
    <property type="project" value="InterPro"/>
</dbReference>
<keyword evidence="6 16" id="KW-0285">Flavoprotein</keyword>
<feature type="domain" description="FAD/NAD(P)-binding" evidence="19">
    <location>
        <begin position="112"/>
        <end position="439"/>
    </location>
</feature>
<dbReference type="InterPro" id="IPR006322">
    <property type="entry name" value="Glutathione_Rdtase_euk/bac"/>
</dbReference>
<dbReference type="InterPro" id="IPR046952">
    <property type="entry name" value="GSHR/TRXR-like"/>
</dbReference>
<evidence type="ECO:0000256" key="3">
    <source>
        <dbReference type="ARBA" id="ARBA00012607"/>
    </source>
</evidence>
<feature type="binding site" evidence="14">
    <location>
        <position position="159"/>
    </location>
    <ligand>
        <name>FAD</name>
        <dbReference type="ChEBI" id="CHEBI:57692"/>
    </ligand>
</feature>
<evidence type="ECO:0000313" key="20">
    <source>
        <dbReference type="EMBL" id="OAT12165.1"/>
    </source>
</evidence>
<name>A0A179UVL9_BLAGS</name>
<dbReference type="EMBL" id="GG657466">
    <property type="protein sequence ID" value="OAT12165.1"/>
    <property type="molecule type" value="Genomic_DNA"/>
</dbReference>
<keyword evidence="5 17" id="KW-0963">Cytoplasm</keyword>
<accession>A0A179UVL9</accession>
<dbReference type="Proteomes" id="UP000002038">
    <property type="component" value="Unassembled WGS sequence"/>
</dbReference>
<feature type="binding site" evidence="14">
    <location>
        <position position="383"/>
    </location>
    <ligand>
        <name>NAD(+)</name>
        <dbReference type="ChEBI" id="CHEBI:57540"/>
    </ligand>
</feature>
<evidence type="ECO:0000256" key="8">
    <source>
        <dbReference type="ARBA" id="ARBA00022857"/>
    </source>
</evidence>
<dbReference type="GO" id="GO:0034599">
    <property type="term" value="P:cellular response to oxidative stress"/>
    <property type="evidence" value="ECO:0007669"/>
    <property type="project" value="TreeGrafter"/>
</dbReference>
<evidence type="ECO:0000256" key="1">
    <source>
        <dbReference type="ARBA" id="ARBA00004496"/>
    </source>
</evidence>
<dbReference type="GO" id="GO:0005739">
    <property type="term" value="C:mitochondrion"/>
    <property type="evidence" value="ECO:0007669"/>
    <property type="project" value="TreeGrafter"/>
</dbReference>
<evidence type="ECO:0000259" key="18">
    <source>
        <dbReference type="Pfam" id="PF02852"/>
    </source>
</evidence>
<keyword evidence="14" id="KW-0520">NAD</keyword>
<comment type="cofactor">
    <cofactor evidence="14">
        <name>FAD</name>
        <dbReference type="ChEBI" id="CHEBI:57692"/>
    </cofactor>
    <text evidence="14">Binds 1 FAD per subunit.</text>
</comment>
<feature type="binding site" evidence="14">
    <location>
        <begin position="289"/>
        <end position="296"/>
    </location>
    <ligand>
        <name>NAD(+)</name>
        <dbReference type="ChEBI" id="CHEBI:57540"/>
    </ligand>
</feature>
<dbReference type="InterPro" id="IPR012999">
    <property type="entry name" value="Pyr_OxRdtase_I_AS"/>
</dbReference>
<dbReference type="AlphaFoldDB" id="A0A179UVL9"/>
<dbReference type="FunFam" id="3.30.390.30:FF:000003">
    <property type="entry name" value="Glutathione reductase"/>
    <property type="match status" value="1"/>
</dbReference>
<dbReference type="Pfam" id="PF07992">
    <property type="entry name" value="Pyr_redox_2"/>
    <property type="match status" value="1"/>
</dbReference>
<proteinExistence type="inferred from homology"/>
<keyword evidence="8 17" id="KW-0521">NADP</keyword>
<dbReference type="Gene3D" id="3.50.50.60">
    <property type="entry name" value="FAD/NAD(P)-binding domain"/>
    <property type="match status" value="2"/>
</dbReference>
<comment type="catalytic activity">
    <reaction evidence="17">
        <text>2 glutathione + NADP(+) = glutathione disulfide + NADPH + H(+)</text>
        <dbReference type="Rhea" id="RHEA:11740"/>
        <dbReference type="ChEBI" id="CHEBI:15378"/>
        <dbReference type="ChEBI" id="CHEBI:57783"/>
        <dbReference type="ChEBI" id="CHEBI:57925"/>
        <dbReference type="ChEBI" id="CHEBI:58297"/>
        <dbReference type="ChEBI" id="CHEBI:58349"/>
        <dbReference type="EC" id="1.8.1.7"/>
    </reaction>
</comment>
<keyword evidence="10" id="KW-1015">Disulfide bond</keyword>
<evidence type="ECO:0000256" key="14">
    <source>
        <dbReference type="PIRSR" id="PIRSR000350-3"/>
    </source>
</evidence>
<keyword evidence="7 14" id="KW-0274">FAD</keyword>
<feature type="domain" description="Pyridine nucleotide-disulphide oxidoreductase dimerisation" evidence="18">
    <location>
        <begin position="462"/>
        <end position="576"/>
    </location>
</feature>
<dbReference type="PANTHER" id="PTHR42737">
    <property type="entry name" value="GLUTATHIONE REDUCTASE"/>
    <property type="match status" value="1"/>
</dbReference>
<keyword evidence="9 16" id="KW-0560">Oxidoreductase</keyword>
<feature type="disulfide bond" description="Redox-active" evidence="15">
    <location>
        <begin position="150"/>
        <end position="155"/>
    </location>
</feature>
<feature type="binding site" evidence="14">
    <location>
        <position position="424"/>
    </location>
    <ligand>
        <name>FAD</name>
        <dbReference type="ChEBI" id="CHEBI:57692"/>
    </ligand>
</feature>
<dbReference type="PRINTS" id="PR00368">
    <property type="entry name" value="FADPNR"/>
</dbReference>
<evidence type="ECO:0000313" key="21">
    <source>
        <dbReference type="Proteomes" id="UP000002038"/>
    </source>
</evidence>
<evidence type="ECO:0000256" key="12">
    <source>
        <dbReference type="ARBA" id="ARBA00056905"/>
    </source>
</evidence>
<dbReference type="FunFam" id="3.50.50.60:FF:000141">
    <property type="entry name" value="Glutathione reductase"/>
    <property type="match status" value="1"/>
</dbReference>
<dbReference type="InterPro" id="IPR036188">
    <property type="entry name" value="FAD/NAD-bd_sf"/>
</dbReference>
<dbReference type="SUPFAM" id="SSF51905">
    <property type="entry name" value="FAD/NAD(P)-binding domain"/>
    <property type="match status" value="1"/>
</dbReference>
<evidence type="ECO:0000256" key="15">
    <source>
        <dbReference type="PIRSR" id="PIRSR000350-4"/>
    </source>
</evidence>
<keyword evidence="11 16" id="KW-0676">Redox-active center</keyword>
<dbReference type="STRING" id="559298.A0A179UVL9"/>
<evidence type="ECO:0000256" key="5">
    <source>
        <dbReference type="ARBA" id="ARBA00022490"/>
    </source>
</evidence>
<comment type="similarity">
    <text evidence="2 16">Belongs to the class-I pyridine nucleotide-disulfide oxidoreductase family.</text>
</comment>
<dbReference type="InterPro" id="IPR023753">
    <property type="entry name" value="FAD/NAD-binding_dom"/>
</dbReference>
<evidence type="ECO:0000256" key="13">
    <source>
        <dbReference type="PIRSR" id="PIRSR000350-2"/>
    </source>
</evidence>
<feature type="active site" description="Proton acceptor" evidence="13">
    <location>
        <position position="566"/>
    </location>
</feature>
<dbReference type="PROSITE" id="PS00076">
    <property type="entry name" value="PYRIDINE_REDOX_1"/>
    <property type="match status" value="1"/>
</dbReference>
<dbReference type="KEGG" id="bgh:BDBG_07547"/>
<dbReference type="PIRSF" id="PIRSF000350">
    <property type="entry name" value="Mercury_reductase_MerA"/>
    <property type="match status" value="1"/>
</dbReference>
<dbReference type="VEuPathDB" id="FungiDB:BDBG_07547"/>
<evidence type="ECO:0000259" key="19">
    <source>
        <dbReference type="Pfam" id="PF07992"/>
    </source>
</evidence>
<evidence type="ECO:0000256" key="4">
    <source>
        <dbReference type="ARBA" id="ARBA00017111"/>
    </source>
</evidence>
<dbReference type="SUPFAM" id="SSF55424">
    <property type="entry name" value="FAD/NAD-linked reductases, dimerisation (C-terminal) domain"/>
    <property type="match status" value="1"/>
</dbReference>
<dbReference type="Pfam" id="PF02852">
    <property type="entry name" value="Pyr_redox_dim"/>
    <property type="match status" value="1"/>
</dbReference>
<evidence type="ECO:0000256" key="11">
    <source>
        <dbReference type="ARBA" id="ARBA00023284"/>
    </source>
</evidence>
<organism evidence="20 21">
    <name type="scientific">Blastomyces gilchristii (strain SLH14081)</name>
    <name type="common">Blastomyces dermatitidis</name>
    <dbReference type="NCBI Taxonomy" id="559298"/>
    <lineage>
        <taxon>Eukaryota</taxon>
        <taxon>Fungi</taxon>
        <taxon>Dikarya</taxon>
        <taxon>Ascomycota</taxon>
        <taxon>Pezizomycotina</taxon>
        <taxon>Eurotiomycetes</taxon>
        <taxon>Eurotiomycetidae</taxon>
        <taxon>Onygenales</taxon>
        <taxon>Ajellomycetaceae</taxon>
        <taxon>Blastomyces</taxon>
    </lineage>
</organism>
<dbReference type="GO" id="GO:0050660">
    <property type="term" value="F:flavin adenine dinucleotide binding"/>
    <property type="evidence" value="ECO:0007669"/>
    <property type="project" value="InterPro"/>
</dbReference>
<comment type="function">
    <text evidence="12 17">Catalyzes the reduction of glutathione disulfide (GSSG) to reduced glutathione (GSH). Constitutes the major mechanism to maintain a high GSH:GSSG ratio in the cytosol.</text>
</comment>
<dbReference type="GO" id="GO:0005829">
    <property type="term" value="C:cytosol"/>
    <property type="evidence" value="ECO:0007669"/>
    <property type="project" value="TreeGrafter"/>
</dbReference>
<dbReference type="InterPro" id="IPR016156">
    <property type="entry name" value="FAD/NAD-linked_Rdtase_dimer_sf"/>
</dbReference>
<dbReference type="NCBIfam" id="NF004776">
    <property type="entry name" value="PRK06116.1"/>
    <property type="match status" value="1"/>
</dbReference>